<sequence length="180" mass="21238">MEKSEEQLMTAYQQGDANALDSIYRLMQKPLYSFIFRYTREEQLSIDIVQDTFMKLQDHKQTFDPQKGTLKSFLFQIAYRLMVNKLNRRKKLSSLLPFLVPRQKEELSRPEQMTVRDAVANLPETERAVILLFYFHDLSQEEMAQILGIPKGTVKSRLHRATKLLKNDLEGFYDESRAIR</sequence>
<dbReference type="PANTHER" id="PTHR43133">
    <property type="entry name" value="RNA POLYMERASE ECF-TYPE SIGMA FACTO"/>
    <property type="match status" value="1"/>
</dbReference>
<accession>A0A098EQV2</accession>
<dbReference type="InterPro" id="IPR013325">
    <property type="entry name" value="RNA_pol_sigma_r2"/>
</dbReference>
<evidence type="ECO:0000256" key="4">
    <source>
        <dbReference type="ARBA" id="ARBA00023163"/>
    </source>
</evidence>
<comment type="similarity">
    <text evidence="1">Belongs to the sigma-70 factor family. ECF subfamily.</text>
</comment>
<dbReference type="GO" id="GO:0003677">
    <property type="term" value="F:DNA binding"/>
    <property type="evidence" value="ECO:0007669"/>
    <property type="project" value="InterPro"/>
</dbReference>
<keyword evidence="4" id="KW-0804">Transcription</keyword>
<evidence type="ECO:0000313" key="7">
    <source>
        <dbReference type="EMBL" id="CEG23681.1"/>
    </source>
</evidence>
<dbReference type="STRING" id="1499687.BN1080_02685"/>
<evidence type="ECO:0000256" key="3">
    <source>
        <dbReference type="ARBA" id="ARBA00023082"/>
    </source>
</evidence>
<feature type="domain" description="RNA polymerase sigma-70 region 2" evidence="5">
    <location>
        <begin position="24"/>
        <end position="90"/>
    </location>
</feature>
<dbReference type="NCBIfam" id="TIGR02937">
    <property type="entry name" value="sigma70-ECF"/>
    <property type="match status" value="1"/>
</dbReference>
<dbReference type="AlphaFoldDB" id="A0A098EQV2"/>
<dbReference type="SUPFAM" id="SSF88946">
    <property type="entry name" value="Sigma2 domain of RNA polymerase sigma factors"/>
    <property type="match status" value="1"/>
</dbReference>
<dbReference type="GO" id="GO:0006352">
    <property type="term" value="P:DNA-templated transcription initiation"/>
    <property type="evidence" value="ECO:0007669"/>
    <property type="project" value="InterPro"/>
</dbReference>
<dbReference type="InterPro" id="IPR036388">
    <property type="entry name" value="WH-like_DNA-bd_sf"/>
</dbReference>
<dbReference type="Proteomes" id="UP000043699">
    <property type="component" value="Unassembled WGS sequence"/>
</dbReference>
<dbReference type="Gene3D" id="1.10.10.10">
    <property type="entry name" value="Winged helix-like DNA-binding domain superfamily/Winged helix DNA-binding domain"/>
    <property type="match status" value="1"/>
</dbReference>
<dbReference type="SUPFAM" id="SSF88659">
    <property type="entry name" value="Sigma3 and sigma4 domains of RNA polymerase sigma factors"/>
    <property type="match status" value="1"/>
</dbReference>
<dbReference type="InterPro" id="IPR013249">
    <property type="entry name" value="RNA_pol_sigma70_r4_t2"/>
</dbReference>
<dbReference type="InterPro" id="IPR007627">
    <property type="entry name" value="RNA_pol_sigma70_r2"/>
</dbReference>
<evidence type="ECO:0000313" key="8">
    <source>
        <dbReference type="Proteomes" id="UP000043699"/>
    </source>
</evidence>
<dbReference type="EMBL" id="CCXS01000001">
    <property type="protein sequence ID" value="CEG23681.1"/>
    <property type="molecule type" value="Genomic_DNA"/>
</dbReference>
<feature type="domain" description="RNA polymerase sigma factor 70 region 4 type 2" evidence="6">
    <location>
        <begin position="114"/>
        <end position="164"/>
    </location>
</feature>
<keyword evidence="8" id="KW-1185">Reference proteome</keyword>
<dbReference type="Gene3D" id="1.10.1740.10">
    <property type="match status" value="1"/>
</dbReference>
<name>A0A098EQV2_9BACL</name>
<dbReference type="Pfam" id="PF08281">
    <property type="entry name" value="Sigma70_r4_2"/>
    <property type="match status" value="1"/>
</dbReference>
<dbReference type="PANTHER" id="PTHR43133:SF62">
    <property type="entry name" value="RNA POLYMERASE SIGMA FACTOR SIGZ"/>
    <property type="match status" value="1"/>
</dbReference>
<dbReference type="GO" id="GO:0016987">
    <property type="term" value="F:sigma factor activity"/>
    <property type="evidence" value="ECO:0007669"/>
    <property type="project" value="UniProtKB-KW"/>
</dbReference>
<gene>
    <name evidence="7" type="primary">sigE_1</name>
    <name evidence="7" type="ORF">BN1080_02685</name>
</gene>
<dbReference type="InterPro" id="IPR013324">
    <property type="entry name" value="RNA_pol_sigma_r3/r4-like"/>
</dbReference>
<protein>
    <submittedName>
        <fullName evidence="7">ECF RNA polymerase sigma factor SigE</fullName>
    </submittedName>
</protein>
<evidence type="ECO:0000256" key="1">
    <source>
        <dbReference type="ARBA" id="ARBA00010641"/>
    </source>
</evidence>
<evidence type="ECO:0000259" key="5">
    <source>
        <dbReference type="Pfam" id="PF04542"/>
    </source>
</evidence>
<evidence type="ECO:0000259" key="6">
    <source>
        <dbReference type="Pfam" id="PF08281"/>
    </source>
</evidence>
<evidence type="ECO:0000256" key="2">
    <source>
        <dbReference type="ARBA" id="ARBA00023015"/>
    </source>
</evidence>
<dbReference type="InterPro" id="IPR039425">
    <property type="entry name" value="RNA_pol_sigma-70-like"/>
</dbReference>
<dbReference type="Pfam" id="PF04542">
    <property type="entry name" value="Sigma70_r2"/>
    <property type="match status" value="1"/>
</dbReference>
<organism evidence="7 8">
    <name type="scientific">Planococcus massiliensis</name>
    <dbReference type="NCBI Taxonomy" id="1499687"/>
    <lineage>
        <taxon>Bacteria</taxon>
        <taxon>Bacillati</taxon>
        <taxon>Bacillota</taxon>
        <taxon>Bacilli</taxon>
        <taxon>Bacillales</taxon>
        <taxon>Caryophanaceae</taxon>
        <taxon>Planococcus</taxon>
    </lineage>
</organism>
<dbReference type="InterPro" id="IPR014284">
    <property type="entry name" value="RNA_pol_sigma-70_dom"/>
</dbReference>
<keyword evidence="2" id="KW-0805">Transcription regulation</keyword>
<dbReference type="CDD" id="cd06171">
    <property type="entry name" value="Sigma70_r4"/>
    <property type="match status" value="1"/>
</dbReference>
<proteinExistence type="inferred from homology"/>
<reference evidence="7 8" key="1">
    <citation type="submission" date="2014-09" db="EMBL/GenBank/DDBJ databases">
        <authorList>
            <person name="Urmite Genomes Urmite Genomes"/>
        </authorList>
    </citation>
    <scope>NUCLEOTIDE SEQUENCE [LARGE SCALE GENOMIC DNA]</scope>
    <source>
        <strain evidence="7 8">ES2</strain>
    </source>
</reference>
<keyword evidence="3" id="KW-0731">Sigma factor</keyword>